<dbReference type="FunCoup" id="A0A2K2CX19">
    <property type="interactions" value="119"/>
</dbReference>
<reference evidence="2" key="2">
    <citation type="submission" date="2017-06" db="EMBL/GenBank/DDBJ databases">
        <title>WGS assembly of Brachypodium distachyon.</title>
        <authorList>
            <consortium name="The International Brachypodium Initiative"/>
            <person name="Lucas S."/>
            <person name="Harmon-Smith M."/>
            <person name="Lail K."/>
            <person name="Tice H."/>
            <person name="Grimwood J."/>
            <person name="Bruce D."/>
            <person name="Barry K."/>
            <person name="Shu S."/>
            <person name="Lindquist E."/>
            <person name="Wang M."/>
            <person name="Pitluck S."/>
            <person name="Vogel J.P."/>
            <person name="Garvin D.F."/>
            <person name="Mockler T.C."/>
            <person name="Schmutz J."/>
            <person name="Rokhsar D."/>
            <person name="Bevan M.W."/>
        </authorList>
    </citation>
    <scope>NUCLEOTIDE SEQUENCE</scope>
    <source>
        <strain evidence="2">Bd21</strain>
    </source>
</reference>
<keyword evidence="4" id="KW-1185">Reference proteome</keyword>
<dbReference type="InterPro" id="IPR008480">
    <property type="entry name" value="DUF761_pln"/>
</dbReference>
<dbReference type="Pfam" id="PF05553">
    <property type="entry name" value="DUF761"/>
    <property type="match status" value="1"/>
</dbReference>
<dbReference type="PANTHER" id="PTHR33098">
    <property type="entry name" value="COTTON FIBER (DUF761)"/>
    <property type="match status" value="1"/>
</dbReference>
<dbReference type="PANTHER" id="PTHR33098:SF113">
    <property type="entry name" value="OS08G0127800 PROTEIN"/>
    <property type="match status" value="1"/>
</dbReference>
<protein>
    <submittedName>
        <fullName evidence="2 3">Uncharacterized protein</fullName>
    </submittedName>
</protein>
<dbReference type="ExpressionAtlas" id="A0A2K2CX19">
    <property type="expression patterns" value="baseline"/>
</dbReference>
<gene>
    <name evidence="2" type="ORF">BRADI_3g14200v3</name>
</gene>
<evidence type="ECO:0000313" key="3">
    <source>
        <dbReference type="EnsemblPlants" id="PNT66573"/>
    </source>
</evidence>
<feature type="region of interest" description="Disordered" evidence="1">
    <location>
        <begin position="53"/>
        <end position="74"/>
    </location>
</feature>
<proteinExistence type="predicted"/>
<organism evidence="2">
    <name type="scientific">Brachypodium distachyon</name>
    <name type="common">Purple false brome</name>
    <name type="synonym">Trachynia distachya</name>
    <dbReference type="NCBI Taxonomy" id="15368"/>
    <lineage>
        <taxon>Eukaryota</taxon>
        <taxon>Viridiplantae</taxon>
        <taxon>Streptophyta</taxon>
        <taxon>Embryophyta</taxon>
        <taxon>Tracheophyta</taxon>
        <taxon>Spermatophyta</taxon>
        <taxon>Magnoliopsida</taxon>
        <taxon>Liliopsida</taxon>
        <taxon>Poales</taxon>
        <taxon>Poaceae</taxon>
        <taxon>BOP clade</taxon>
        <taxon>Pooideae</taxon>
        <taxon>Stipodae</taxon>
        <taxon>Brachypodieae</taxon>
        <taxon>Brachypodium</taxon>
    </lineage>
</organism>
<dbReference type="Gramene" id="PNT66573">
    <property type="protein sequence ID" value="PNT66573"/>
    <property type="gene ID" value="BRADI_3g14200v3"/>
</dbReference>
<feature type="compositionally biased region" description="Polar residues" evidence="1">
    <location>
        <begin position="107"/>
        <end position="118"/>
    </location>
</feature>
<dbReference type="OrthoDB" id="823920at2759"/>
<dbReference type="EMBL" id="CM000882">
    <property type="protein sequence ID" value="PNT66573.1"/>
    <property type="molecule type" value="Genomic_DNA"/>
</dbReference>
<evidence type="ECO:0000313" key="2">
    <source>
        <dbReference type="EMBL" id="PNT66573.1"/>
    </source>
</evidence>
<dbReference type="AlphaFoldDB" id="A0A2K2CX19"/>
<name>A0A2K2CX19_BRADI</name>
<evidence type="ECO:0000313" key="4">
    <source>
        <dbReference type="Proteomes" id="UP000008810"/>
    </source>
</evidence>
<accession>A0A2K2CX19</accession>
<reference evidence="3" key="3">
    <citation type="submission" date="2018-08" db="UniProtKB">
        <authorList>
            <consortium name="EnsemblPlants"/>
        </authorList>
    </citation>
    <scope>IDENTIFICATION</scope>
    <source>
        <strain evidence="3">cv. Bd21</strain>
    </source>
</reference>
<dbReference type="Proteomes" id="UP000008810">
    <property type="component" value="Chromosome 3"/>
</dbReference>
<dbReference type="EnsemblPlants" id="PNT66573">
    <property type="protein sequence ID" value="PNT66573"/>
    <property type="gene ID" value="BRADI_3g14200v3"/>
</dbReference>
<evidence type="ECO:0000256" key="1">
    <source>
        <dbReference type="SAM" id="MobiDB-lite"/>
    </source>
</evidence>
<sequence length="183" mass="20525">MSCFAVSMGAASSSWPSPSPSWMGSRKHAWRRWCAGLAAAARSRLRRVRWAAAPAGHRAQRRRPSSVTRHGQAHRRSFAPVYVDELYSHQQQQPMGLRLTVLDQEEQPSTSKPTTTTAGWPASSGVGMKMKGLMMMMSPGRERGGMGEVDLRAEMFIRKFREEMRLQSQRSAEEFQAMLARGT</sequence>
<dbReference type="InParanoid" id="A0A2K2CX19"/>
<reference evidence="2 3" key="1">
    <citation type="journal article" date="2010" name="Nature">
        <title>Genome sequencing and analysis of the model grass Brachypodium distachyon.</title>
        <authorList>
            <consortium name="International Brachypodium Initiative"/>
        </authorList>
    </citation>
    <scope>NUCLEOTIDE SEQUENCE [LARGE SCALE GENOMIC DNA]</scope>
    <source>
        <strain evidence="2 3">Bd21</strain>
    </source>
</reference>
<feature type="region of interest" description="Disordered" evidence="1">
    <location>
        <begin position="104"/>
        <end position="125"/>
    </location>
</feature>